<dbReference type="GO" id="GO:0004656">
    <property type="term" value="F:procollagen-proline 4-dioxygenase activity"/>
    <property type="evidence" value="ECO:0007669"/>
    <property type="project" value="UniProtKB-EC"/>
</dbReference>
<dbReference type="InterPro" id="IPR045054">
    <property type="entry name" value="P4HA-like"/>
</dbReference>
<evidence type="ECO:0000256" key="4">
    <source>
        <dbReference type="ARBA" id="ARBA00022723"/>
    </source>
</evidence>
<name>A0AAX4PM15_9CHLO</name>
<evidence type="ECO:0000256" key="6">
    <source>
        <dbReference type="ARBA" id="ARBA00022989"/>
    </source>
</evidence>
<keyword evidence="8" id="KW-0408">Iron</keyword>
<dbReference type="InterPro" id="IPR005123">
    <property type="entry name" value="Oxoglu/Fe-dep_dioxygenase_dom"/>
</dbReference>
<dbReference type="AlphaFoldDB" id="A0AAX4PM15"/>
<dbReference type="PROSITE" id="PS51670">
    <property type="entry name" value="SHKT"/>
    <property type="match status" value="1"/>
</dbReference>
<keyword evidence="3" id="KW-0812">Transmembrane</keyword>
<comment type="catalytic activity">
    <reaction evidence="10">
        <text>L-prolyl-[collagen] + 2-oxoglutarate + O2 = trans-4-hydroxy-L-prolyl-[collagen] + succinate + CO2</text>
        <dbReference type="Rhea" id="RHEA:18945"/>
        <dbReference type="Rhea" id="RHEA-COMP:11676"/>
        <dbReference type="Rhea" id="RHEA-COMP:11680"/>
        <dbReference type="ChEBI" id="CHEBI:15379"/>
        <dbReference type="ChEBI" id="CHEBI:16526"/>
        <dbReference type="ChEBI" id="CHEBI:16810"/>
        <dbReference type="ChEBI" id="CHEBI:30031"/>
        <dbReference type="ChEBI" id="CHEBI:50342"/>
        <dbReference type="ChEBI" id="CHEBI:61965"/>
        <dbReference type="EC" id="1.14.11.2"/>
    </reaction>
</comment>
<evidence type="ECO:0000256" key="11">
    <source>
        <dbReference type="SAM" id="SignalP"/>
    </source>
</evidence>
<evidence type="ECO:0000256" key="9">
    <source>
        <dbReference type="ARBA" id="ARBA00023136"/>
    </source>
</evidence>
<keyword evidence="6" id="KW-1133">Transmembrane helix</keyword>
<dbReference type="GO" id="GO:0031418">
    <property type="term" value="F:L-ascorbic acid binding"/>
    <property type="evidence" value="ECO:0007669"/>
    <property type="project" value="InterPro"/>
</dbReference>
<feature type="chain" id="PRO_5043870154" evidence="11">
    <location>
        <begin position="24"/>
        <end position="367"/>
    </location>
</feature>
<feature type="domain" description="Fe2OG dioxygenase" evidence="12">
    <location>
        <begin position="155"/>
        <end position="288"/>
    </location>
</feature>
<dbReference type="InterPro" id="IPR003582">
    <property type="entry name" value="ShKT_dom"/>
</dbReference>
<dbReference type="InterPro" id="IPR044862">
    <property type="entry name" value="Pro_4_hyd_alph_FE2OG_OXY"/>
</dbReference>
<evidence type="ECO:0000313" key="15">
    <source>
        <dbReference type="Proteomes" id="UP001472866"/>
    </source>
</evidence>
<keyword evidence="11" id="KW-0732">Signal</keyword>
<dbReference type="SMART" id="SM00254">
    <property type="entry name" value="ShKT"/>
    <property type="match status" value="1"/>
</dbReference>
<feature type="domain" description="ShKT" evidence="13">
    <location>
        <begin position="303"/>
        <end position="337"/>
    </location>
</feature>
<dbReference type="PANTHER" id="PTHR10869:SF246">
    <property type="entry name" value="TRANSMEMBRANE PROLYL 4-HYDROXYLASE"/>
    <property type="match status" value="1"/>
</dbReference>
<evidence type="ECO:0000256" key="5">
    <source>
        <dbReference type="ARBA" id="ARBA00022964"/>
    </source>
</evidence>
<keyword evidence="5" id="KW-0223">Dioxygenase</keyword>
<dbReference type="Proteomes" id="UP001472866">
    <property type="component" value="Chromosome 16"/>
</dbReference>
<comment type="cofactor">
    <cofactor evidence="1">
        <name>L-ascorbate</name>
        <dbReference type="ChEBI" id="CHEBI:38290"/>
    </cofactor>
</comment>
<dbReference type="GO" id="GO:0005789">
    <property type="term" value="C:endoplasmic reticulum membrane"/>
    <property type="evidence" value="ECO:0007669"/>
    <property type="project" value="UniProtKB-SubCell"/>
</dbReference>
<comment type="subcellular location">
    <subcellularLocation>
        <location evidence="2">Endoplasmic reticulum membrane</location>
        <topology evidence="2">Single-pass type II membrane protein</topology>
    </subcellularLocation>
</comment>
<evidence type="ECO:0000313" key="14">
    <source>
        <dbReference type="EMBL" id="WZN66793.1"/>
    </source>
</evidence>
<accession>A0AAX4PM15</accession>
<dbReference type="PANTHER" id="PTHR10869">
    <property type="entry name" value="PROLYL 4-HYDROXYLASE ALPHA SUBUNIT"/>
    <property type="match status" value="1"/>
</dbReference>
<keyword evidence="7" id="KW-0560">Oxidoreductase</keyword>
<keyword evidence="4" id="KW-0479">Metal-binding</keyword>
<dbReference type="GO" id="GO:0005506">
    <property type="term" value="F:iron ion binding"/>
    <property type="evidence" value="ECO:0007669"/>
    <property type="project" value="InterPro"/>
</dbReference>
<evidence type="ECO:0000256" key="8">
    <source>
        <dbReference type="ARBA" id="ARBA00023004"/>
    </source>
</evidence>
<evidence type="ECO:0000256" key="7">
    <source>
        <dbReference type="ARBA" id="ARBA00023002"/>
    </source>
</evidence>
<dbReference type="Pfam" id="PF01549">
    <property type="entry name" value="ShK"/>
    <property type="match status" value="1"/>
</dbReference>
<evidence type="ECO:0000256" key="3">
    <source>
        <dbReference type="ARBA" id="ARBA00022692"/>
    </source>
</evidence>
<gene>
    <name evidence="14" type="ORF">HKI87_16g83630</name>
</gene>
<reference evidence="14 15" key="1">
    <citation type="submission" date="2024-03" db="EMBL/GenBank/DDBJ databases">
        <title>Complete genome sequence of the green alga Chloropicon roscoffensis RCC1871.</title>
        <authorList>
            <person name="Lemieux C."/>
            <person name="Pombert J.-F."/>
            <person name="Otis C."/>
            <person name="Turmel M."/>
        </authorList>
    </citation>
    <scope>NUCLEOTIDE SEQUENCE [LARGE SCALE GENOMIC DNA]</scope>
    <source>
        <strain evidence="14 15">RCC1871</strain>
    </source>
</reference>
<sequence length="367" mass="40898">MGRRGGAATLLAVLALLATTASAARGGTFRNFTSEYDEKTVKYDTKFSNQILQETRFSISPGGAGERGTWIEPFSWKPRAFVIHNILTDEECDHLISLAEPSVKASTVVTDSAAHEEGVSKARTSFGTFLKRYHDEIVGRVEEKVAIMTGVPMANGESMQILRYERHQRYTKHEDFFDRAYLLEADGMQRMATILLYLSDVDSGGETNFPKGTISQEYRASNGGVEGVRQSNEECGGALQAAVKPKKGDALLFYDMDPQCVYEDRFSLHEGCPVLEGIKWSATIWMHQQHFRGQEYSSEPTPCEDTNDSCASWAKNGECKKNPAYMHSSCTLSCGLCRQCQHGDVLCERKNRFAARAKQGPGRRRAR</sequence>
<dbReference type="Gene3D" id="1.10.10.1940">
    <property type="match status" value="1"/>
</dbReference>
<dbReference type="SMART" id="SM00702">
    <property type="entry name" value="P4Hc"/>
    <property type="match status" value="1"/>
</dbReference>
<dbReference type="InterPro" id="IPR006620">
    <property type="entry name" value="Pro_4_hyd_alph"/>
</dbReference>
<dbReference type="PROSITE" id="PS51471">
    <property type="entry name" value="FE2OG_OXY"/>
    <property type="match status" value="1"/>
</dbReference>
<feature type="signal peptide" evidence="11">
    <location>
        <begin position="1"/>
        <end position="23"/>
    </location>
</feature>
<dbReference type="Gene3D" id="2.60.120.620">
    <property type="entry name" value="q2cbj1_9rhob like domain"/>
    <property type="match status" value="1"/>
</dbReference>
<keyword evidence="9" id="KW-0472">Membrane</keyword>
<organism evidence="14 15">
    <name type="scientific">Chloropicon roscoffensis</name>
    <dbReference type="NCBI Taxonomy" id="1461544"/>
    <lineage>
        <taxon>Eukaryota</taxon>
        <taxon>Viridiplantae</taxon>
        <taxon>Chlorophyta</taxon>
        <taxon>Chloropicophyceae</taxon>
        <taxon>Chloropicales</taxon>
        <taxon>Chloropicaceae</taxon>
        <taxon>Chloropicon</taxon>
    </lineage>
</organism>
<evidence type="ECO:0000259" key="13">
    <source>
        <dbReference type="PROSITE" id="PS51670"/>
    </source>
</evidence>
<keyword evidence="15" id="KW-1185">Reference proteome</keyword>
<proteinExistence type="predicted"/>
<dbReference type="Pfam" id="PF13640">
    <property type="entry name" value="2OG-FeII_Oxy_3"/>
    <property type="match status" value="1"/>
</dbReference>
<evidence type="ECO:0000256" key="2">
    <source>
        <dbReference type="ARBA" id="ARBA00004648"/>
    </source>
</evidence>
<evidence type="ECO:0000259" key="12">
    <source>
        <dbReference type="PROSITE" id="PS51471"/>
    </source>
</evidence>
<dbReference type="EMBL" id="CP151516">
    <property type="protein sequence ID" value="WZN66793.1"/>
    <property type="molecule type" value="Genomic_DNA"/>
</dbReference>
<evidence type="ECO:0000256" key="1">
    <source>
        <dbReference type="ARBA" id="ARBA00001961"/>
    </source>
</evidence>
<protein>
    <submittedName>
        <fullName evidence="14">Prolyl 4-hydroxylase</fullName>
    </submittedName>
</protein>
<evidence type="ECO:0000256" key="10">
    <source>
        <dbReference type="ARBA" id="ARBA00049169"/>
    </source>
</evidence>